<dbReference type="SUPFAM" id="SSF47473">
    <property type="entry name" value="EF-hand"/>
    <property type="match status" value="1"/>
</dbReference>
<proteinExistence type="predicted"/>
<evidence type="ECO:0000313" key="4">
    <source>
        <dbReference type="EMBL" id="CAE0662932.1"/>
    </source>
</evidence>
<feature type="region of interest" description="Disordered" evidence="2">
    <location>
        <begin position="181"/>
        <end position="500"/>
    </location>
</feature>
<feature type="domain" description="EF-hand" evidence="3">
    <location>
        <begin position="532"/>
        <end position="567"/>
    </location>
</feature>
<feature type="compositionally biased region" description="Low complexity" evidence="2">
    <location>
        <begin position="437"/>
        <end position="452"/>
    </location>
</feature>
<dbReference type="PROSITE" id="PS50222">
    <property type="entry name" value="EF_HAND_2"/>
    <property type="match status" value="1"/>
</dbReference>
<dbReference type="InterPro" id="IPR002048">
    <property type="entry name" value="EF_hand_dom"/>
</dbReference>
<organism evidence="4">
    <name type="scientific">Lotharella globosa</name>
    <dbReference type="NCBI Taxonomy" id="91324"/>
    <lineage>
        <taxon>Eukaryota</taxon>
        <taxon>Sar</taxon>
        <taxon>Rhizaria</taxon>
        <taxon>Cercozoa</taxon>
        <taxon>Chlorarachniophyceae</taxon>
        <taxon>Lotharella</taxon>
    </lineage>
</organism>
<dbReference type="Pfam" id="PF07059">
    <property type="entry name" value="EDR2_C"/>
    <property type="match status" value="1"/>
</dbReference>
<sequence length="860" mass="94550">MVDPCYNEEEKGSSPTTKEDIFLKVPMHLAREIHATLNLMRDAVDKHSSQAEVLRQKVVKLRGRLGEDGDFEPMEYDVKLFTSSTKHTRKMQGDELRWTTLLAAKRLRYETVYLDVYPKRWSEVLEVTEGEETPVLPLLYVRGHIFHYDEAQEMEDAGVQGGRWQSALRLLQLNSQMSQADNTVASSLPQSQGGKGVTSNHKSSSSSSTDANANANANANATEPVDTVQTKMQQDQKKMLSIIDGEEEESSSAAAALDSSLLSSDSKQQASTTTTLGQHTDTQRTDSAPPPLTSSSTATPSKTSQGFTPAIKIQAPSQSSIQEKPSEDGSIGTPATPGANGVTLDMIENALGMLDDNDDDEDDASFHTPPKVATPTLDKPPKLARPKSDSLEAPNDDGRRRGSGGRRGRDRSRSPSAQRVRSKSPRPPKRNDEGAEAKTSAAAASIGAGLRAPETIRRGRSRSSSRSRSKSPAPPKQGAGGNKRGGGEEQPHRRQRHVPLSVEEQEGVVALFTALDVNKTGSVQQQGAIELLEEDFALQLFKDADSDKDGTLTLTELTSCFEIYKATMILANDYAPNALVTILAHANENMKRRTQRGETPVREVKADDGDYKVYQDAPVSGKGVWGRWTQPDAKKFKVRDSGYLSRKQKRPSDPFLFPIQHVEFRKIEGGKPLNHICAHEDSWWRTNKPGPSAFALIFNIQVTSIGVSVIMYHILPNGMDQVKKACPRVHDMLHALVENVRANRDKAKVDARFKFIPRVVTGPFIVRCAVKETPVIMGQKVSQSYYSGNNYLEVDVHVDSSYAANAIIKLAHAYSVNIECDMVWLLEAKEEKELPERLLAGVRVSNVDFSKSEGKPLQAS</sequence>
<dbReference type="AlphaFoldDB" id="A0A7S3YV38"/>
<feature type="compositionally biased region" description="Basic residues" evidence="2">
    <location>
        <begin position="401"/>
        <end position="410"/>
    </location>
</feature>
<reference evidence="4" key="1">
    <citation type="submission" date="2021-01" db="EMBL/GenBank/DDBJ databases">
        <authorList>
            <person name="Corre E."/>
            <person name="Pelletier E."/>
            <person name="Niang G."/>
            <person name="Scheremetjew M."/>
            <person name="Finn R."/>
            <person name="Kale V."/>
            <person name="Holt S."/>
            <person name="Cochrane G."/>
            <person name="Meng A."/>
            <person name="Brown T."/>
            <person name="Cohen L."/>
        </authorList>
    </citation>
    <scope>NUCLEOTIDE SEQUENCE</scope>
    <source>
        <strain evidence="4">CCCM811</strain>
    </source>
</reference>
<feature type="compositionally biased region" description="Basic residues" evidence="2">
    <location>
        <begin position="458"/>
        <end position="469"/>
    </location>
</feature>
<dbReference type="InterPro" id="IPR018247">
    <property type="entry name" value="EF_Hand_1_Ca_BS"/>
</dbReference>
<dbReference type="InterPro" id="IPR045096">
    <property type="entry name" value="EDR2-like"/>
</dbReference>
<evidence type="ECO:0000259" key="3">
    <source>
        <dbReference type="PROSITE" id="PS50222"/>
    </source>
</evidence>
<dbReference type="GO" id="GO:0005509">
    <property type="term" value="F:calcium ion binding"/>
    <property type="evidence" value="ECO:0007669"/>
    <property type="project" value="InterPro"/>
</dbReference>
<feature type="compositionally biased region" description="Polar residues" evidence="2">
    <location>
        <begin position="181"/>
        <end position="192"/>
    </location>
</feature>
<dbReference type="PROSITE" id="PS00018">
    <property type="entry name" value="EF_HAND_1"/>
    <property type="match status" value="1"/>
</dbReference>
<dbReference type="Gene3D" id="1.10.238.10">
    <property type="entry name" value="EF-hand"/>
    <property type="match status" value="1"/>
</dbReference>
<gene>
    <name evidence="4" type="ORF">LGLO00237_LOCUS14533</name>
</gene>
<dbReference type="EMBL" id="HBIV01020104">
    <property type="protein sequence ID" value="CAE0662932.1"/>
    <property type="molecule type" value="Transcribed_RNA"/>
</dbReference>
<feature type="compositionally biased region" description="Basic and acidic residues" evidence="2">
    <location>
        <begin position="386"/>
        <end position="400"/>
    </location>
</feature>
<keyword evidence="1" id="KW-0106">Calcium</keyword>
<protein>
    <recommendedName>
        <fullName evidence="3">EF-hand domain-containing protein</fullName>
    </recommendedName>
</protein>
<evidence type="ECO:0000256" key="2">
    <source>
        <dbReference type="SAM" id="MobiDB-lite"/>
    </source>
</evidence>
<feature type="compositionally biased region" description="Low complexity" evidence="2">
    <location>
        <begin position="251"/>
        <end position="280"/>
    </location>
</feature>
<evidence type="ECO:0000256" key="1">
    <source>
        <dbReference type="ARBA" id="ARBA00022837"/>
    </source>
</evidence>
<feature type="compositionally biased region" description="Low complexity" evidence="2">
    <location>
        <begin position="293"/>
        <end position="304"/>
    </location>
</feature>
<dbReference type="PANTHER" id="PTHR12136:SF41">
    <property type="entry name" value="PLECKSTRIN HOMOLOGY (PH) AND LIPID-BINDING START DOMAINS-CONTAINING PROTEIN"/>
    <property type="match status" value="1"/>
</dbReference>
<dbReference type="InterPro" id="IPR009769">
    <property type="entry name" value="EDR2_C"/>
</dbReference>
<dbReference type="InterPro" id="IPR011992">
    <property type="entry name" value="EF-hand-dom_pair"/>
</dbReference>
<feature type="compositionally biased region" description="Low complexity" evidence="2">
    <location>
        <begin position="199"/>
        <end position="221"/>
    </location>
</feature>
<name>A0A7S3YV38_9EUKA</name>
<dbReference type="PANTHER" id="PTHR12136">
    <property type="entry name" value="ENHANCED DISEASE RESISTANCE-RELATED"/>
    <property type="match status" value="1"/>
</dbReference>
<accession>A0A7S3YV38</accession>